<dbReference type="RefSeq" id="WP_022989503.1">
    <property type="nucleotide sequence ID" value="NZ_AP015029.1"/>
</dbReference>
<dbReference type="Gene3D" id="3.90.1150.10">
    <property type="entry name" value="Aspartate Aminotransferase, domain 1"/>
    <property type="match status" value="1"/>
</dbReference>
<dbReference type="InterPro" id="IPR049704">
    <property type="entry name" value="Aminotrans_3_PPA_site"/>
</dbReference>
<protein>
    <recommendedName>
        <fullName evidence="5">Acetylornithine aminotransferase</fullName>
        <shortName evidence="5">ACOAT</shortName>
        <ecNumber evidence="5">2.6.1.11</ecNumber>
    </recommendedName>
</protein>
<dbReference type="InterPro" id="IPR015424">
    <property type="entry name" value="PyrdxlP-dep_Trfase"/>
</dbReference>
<dbReference type="NCBIfam" id="TIGR00707">
    <property type="entry name" value="argD"/>
    <property type="match status" value="1"/>
</dbReference>
<comment type="subunit">
    <text evidence="5">Homodimer.</text>
</comment>
<keyword evidence="3 5" id="KW-0808">Transferase</keyword>
<dbReference type="PANTHER" id="PTHR11986">
    <property type="entry name" value="AMINOTRANSFERASE CLASS III"/>
    <property type="match status" value="1"/>
</dbReference>
<dbReference type="NCBIfam" id="NF002325">
    <property type="entry name" value="PRK01278.1"/>
    <property type="match status" value="1"/>
</dbReference>
<dbReference type="GO" id="GO:0030170">
    <property type="term" value="F:pyridoxal phosphate binding"/>
    <property type="evidence" value="ECO:0007669"/>
    <property type="project" value="InterPro"/>
</dbReference>
<dbReference type="GO" id="GO:0042802">
    <property type="term" value="F:identical protein binding"/>
    <property type="evidence" value="ECO:0007669"/>
    <property type="project" value="TreeGrafter"/>
</dbReference>
<dbReference type="PIRSF" id="PIRSF000521">
    <property type="entry name" value="Transaminase_4ab_Lys_Orn"/>
    <property type="match status" value="1"/>
</dbReference>
<dbReference type="SUPFAM" id="SSF53383">
    <property type="entry name" value="PLP-dependent transferases"/>
    <property type="match status" value="1"/>
</dbReference>
<evidence type="ECO:0000256" key="4">
    <source>
        <dbReference type="ARBA" id="ARBA00022898"/>
    </source>
</evidence>
<dbReference type="EMBL" id="AP015029">
    <property type="protein sequence ID" value="BAW24612.1"/>
    <property type="molecule type" value="Genomic_DNA"/>
</dbReference>
<keyword evidence="2 5" id="KW-0028">Amino-acid biosynthesis</keyword>
<accession>A0A1L7NGR8</accession>
<keyword evidence="5" id="KW-0055">Arginine biosynthesis</keyword>
<dbReference type="Proteomes" id="UP000218731">
    <property type="component" value="Chromosome 1"/>
</dbReference>
<feature type="binding site" evidence="5">
    <location>
        <begin position="217"/>
        <end position="220"/>
    </location>
    <ligand>
        <name>pyridoxal 5'-phosphate</name>
        <dbReference type="ChEBI" id="CHEBI:597326"/>
    </ligand>
</feature>
<proteinExistence type="inferred from homology"/>
<feature type="binding site" evidence="5">
    <location>
        <position position="275"/>
    </location>
    <ligand>
        <name>pyridoxal 5'-phosphate</name>
        <dbReference type="ChEBI" id="CHEBI:597326"/>
    </ligand>
</feature>
<dbReference type="Gene3D" id="3.40.640.10">
    <property type="entry name" value="Type I PLP-dependent aspartate aminotransferase-like (Major domain)"/>
    <property type="match status" value="1"/>
</dbReference>
<dbReference type="AlphaFoldDB" id="A0A1L7NGR8"/>
<dbReference type="InterPro" id="IPR050103">
    <property type="entry name" value="Class-III_PLP-dep_AT"/>
</dbReference>
<dbReference type="PROSITE" id="PS00600">
    <property type="entry name" value="AA_TRANSFER_CLASS_3"/>
    <property type="match status" value="1"/>
</dbReference>
<feature type="binding site" evidence="5">
    <location>
        <position position="130"/>
    </location>
    <ligand>
        <name>pyridoxal 5'-phosphate</name>
        <dbReference type="ChEBI" id="CHEBI:597326"/>
    </ligand>
</feature>
<gene>
    <name evidence="5" type="primary">argD</name>
    <name evidence="6" type="ORF">KF715C_ch40390</name>
</gene>
<dbReference type="UniPathway" id="UPA00068">
    <property type="reaction ID" value="UER00109"/>
</dbReference>
<comment type="miscellaneous">
    <text evidence="5">May also have succinyldiaminopimelate aminotransferase activity, thus carrying out the corresponding step in lysine biosynthesis.</text>
</comment>
<evidence type="ECO:0000256" key="3">
    <source>
        <dbReference type="ARBA" id="ARBA00022679"/>
    </source>
</evidence>
<evidence type="ECO:0000313" key="7">
    <source>
        <dbReference type="Proteomes" id="UP000218731"/>
    </source>
</evidence>
<evidence type="ECO:0000256" key="1">
    <source>
        <dbReference type="ARBA" id="ARBA00022576"/>
    </source>
</evidence>
<keyword evidence="1 5" id="KW-0032">Aminotransferase</keyword>
<comment type="catalytic activity">
    <reaction evidence="5">
        <text>N(2)-acetyl-L-ornithine + 2-oxoglutarate = N-acetyl-L-glutamate 5-semialdehyde + L-glutamate</text>
        <dbReference type="Rhea" id="RHEA:18049"/>
        <dbReference type="ChEBI" id="CHEBI:16810"/>
        <dbReference type="ChEBI" id="CHEBI:29123"/>
        <dbReference type="ChEBI" id="CHEBI:29985"/>
        <dbReference type="ChEBI" id="CHEBI:57805"/>
        <dbReference type="EC" id="2.6.1.11"/>
    </reaction>
</comment>
<dbReference type="InterPro" id="IPR015421">
    <property type="entry name" value="PyrdxlP-dep_Trfase_major"/>
</dbReference>
<dbReference type="InterPro" id="IPR005814">
    <property type="entry name" value="Aminotrans_3"/>
</dbReference>
<reference evidence="6 7" key="1">
    <citation type="submission" date="2015-11" db="EMBL/GenBank/DDBJ databases">
        <title>Complete genome sequencing of a biphenyl-degrading bacterium, Pseudomonas putida KF715 (=NBRC110667).</title>
        <authorList>
            <person name="Suenaga H."/>
            <person name="Fujihara N."/>
            <person name="Watanabe T."/>
            <person name="Hirose J."/>
            <person name="Kimura N."/>
            <person name="Yamazoe A."/>
            <person name="Hosoyama A."/>
            <person name="Shimodaira J."/>
            <person name="Furukawa K."/>
        </authorList>
    </citation>
    <scope>NUCLEOTIDE SEQUENCE [LARGE SCALE GENOMIC DNA]</scope>
    <source>
        <strain evidence="6 7">KF715</strain>
    </source>
</reference>
<dbReference type="Pfam" id="PF00202">
    <property type="entry name" value="Aminotran_3"/>
    <property type="match status" value="1"/>
</dbReference>
<feature type="binding site" evidence="5">
    <location>
        <begin position="98"/>
        <end position="99"/>
    </location>
    <ligand>
        <name>pyridoxal 5'-phosphate</name>
        <dbReference type="ChEBI" id="CHEBI:597326"/>
    </ligand>
</feature>
<comment type="similarity">
    <text evidence="5">Belongs to the class-III pyridoxal-phosphate-dependent aminotransferase family. ArgD subfamily.</text>
</comment>
<comment type="subcellular location">
    <subcellularLocation>
        <location evidence="5">Cytoplasm</location>
    </subcellularLocation>
</comment>
<sequence length="409" mass="43998">MTNPSYLMRAYARQPVSFTRGSGARLWDQQGVEYLDAIAGVAVTSLGHANTEIAQVIAEQASTLLHTSNVFRIDWQEQLGERLCALTGMEKAFFCNSGAEANEAALKLARLYGHRKQVAQPQILVMENAFHGRTIATLTATDNPAKQQGFEPLLPGFLRVPFNDIDAVRRVAEQSPDIVAVLIEPVQGEGGIRVADAAYLQALRTLCDQQGWLLMLDEIQCGMGRTGAWFAHQHTGIVPDVMTVAKALGNGFPIGACLARGEVADLLSPGQHGTTFGGNPLACRVGCTVLDIMARDDLPKRAATLGDRLLSGLRDALSGHPEVVTIRGLGLMVGIELNRDCKELVGRALNEQHLLITVTRNSTIRLLPALICDDAQIDDIVARVAALLSPEAPTYPGTAALAEHMEPTT</sequence>
<evidence type="ECO:0000256" key="5">
    <source>
        <dbReference type="HAMAP-Rule" id="MF_01107"/>
    </source>
</evidence>
<dbReference type="FunFam" id="3.40.640.10:FF:000004">
    <property type="entry name" value="Acetylornithine aminotransferase"/>
    <property type="match status" value="1"/>
</dbReference>
<comment type="pathway">
    <text evidence="5">Amino-acid biosynthesis; L-arginine biosynthesis; N(2)-acetyl-L-ornithine from L-glutamate: step 4/4.</text>
</comment>
<feature type="binding site" evidence="5">
    <location>
        <position position="133"/>
    </location>
    <ligand>
        <name>N(2)-acetyl-L-ornithine</name>
        <dbReference type="ChEBI" id="CHEBI:57805"/>
    </ligand>
</feature>
<organism evidence="6 7">
    <name type="scientific">Pseudomonas putida</name>
    <name type="common">Arthrobacter siderocapsulatus</name>
    <dbReference type="NCBI Taxonomy" id="303"/>
    <lineage>
        <taxon>Bacteria</taxon>
        <taxon>Pseudomonadati</taxon>
        <taxon>Pseudomonadota</taxon>
        <taxon>Gammaproteobacteria</taxon>
        <taxon>Pseudomonadales</taxon>
        <taxon>Pseudomonadaceae</taxon>
        <taxon>Pseudomonas</taxon>
    </lineage>
</organism>
<comment type="cofactor">
    <cofactor evidence="5">
        <name>pyridoxal 5'-phosphate</name>
        <dbReference type="ChEBI" id="CHEBI:597326"/>
    </cofactor>
    <text evidence="5">Binds 1 pyridoxal phosphate per subunit.</text>
</comment>
<dbReference type="HAMAP" id="MF_01107">
    <property type="entry name" value="ArgD_aminotrans_3"/>
    <property type="match status" value="1"/>
</dbReference>
<dbReference type="EC" id="2.6.1.11" evidence="5"/>
<dbReference type="GO" id="GO:0006526">
    <property type="term" value="P:L-arginine biosynthetic process"/>
    <property type="evidence" value="ECO:0007669"/>
    <property type="project" value="UniProtKB-UniRule"/>
</dbReference>
<dbReference type="InterPro" id="IPR015422">
    <property type="entry name" value="PyrdxlP-dep_Trfase_small"/>
</dbReference>
<evidence type="ECO:0000256" key="2">
    <source>
        <dbReference type="ARBA" id="ARBA00022605"/>
    </source>
</evidence>
<evidence type="ECO:0000313" key="6">
    <source>
        <dbReference type="EMBL" id="BAW24612.1"/>
    </source>
</evidence>
<keyword evidence="5" id="KW-0963">Cytoplasm</keyword>
<dbReference type="CDD" id="cd00610">
    <property type="entry name" value="OAT_like"/>
    <property type="match status" value="1"/>
</dbReference>
<feature type="modified residue" description="N6-(pyridoxal phosphate)lysine" evidence="5">
    <location>
        <position position="246"/>
    </location>
</feature>
<dbReference type="GO" id="GO:0003992">
    <property type="term" value="F:N2-acetyl-L-ornithine:2-oxoglutarate 5-aminotransferase activity"/>
    <property type="evidence" value="ECO:0007669"/>
    <property type="project" value="UniProtKB-UniRule"/>
</dbReference>
<dbReference type="InterPro" id="IPR004636">
    <property type="entry name" value="AcOrn/SuccOrn_fam"/>
</dbReference>
<dbReference type="GO" id="GO:0005737">
    <property type="term" value="C:cytoplasm"/>
    <property type="evidence" value="ECO:0007669"/>
    <property type="project" value="UniProtKB-SubCell"/>
</dbReference>
<dbReference type="PANTHER" id="PTHR11986:SF79">
    <property type="entry name" value="ACETYLORNITHINE AMINOTRANSFERASE, MITOCHONDRIAL"/>
    <property type="match status" value="1"/>
</dbReference>
<feature type="binding site" evidence="5">
    <location>
        <position position="274"/>
    </location>
    <ligand>
        <name>N(2)-acetyl-L-ornithine</name>
        <dbReference type="ChEBI" id="CHEBI:57805"/>
    </ligand>
</feature>
<keyword evidence="4 5" id="KW-0663">Pyridoxal phosphate</keyword>
<name>A0A1L7NGR8_PSEPU</name>